<dbReference type="PANTHER" id="PTHR43409">
    <property type="entry name" value="ANAEROBIC MAGNESIUM-PROTOPORPHYRIN IX MONOMETHYL ESTER CYCLASE-RELATED"/>
    <property type="match status" value="1"/>
</dbReference>
<organism evidence="8">
    <name type="scientific">marine metagenome</name>
    <dbReference type="NCBI Taxonomy" id="408172"/>
    <lineage>
        <taxon>unclassified sequences</taxon>
        <taxon>metagenomes</taxon>
        <taxon>ecological metagenomes</taxon>
    </lineage>
</organism>
<keyword evidence="2" id="KW-0949">S-adenosyl-L-methionine</keyword>
<evidence type="ECO:0000256" key="5">
    <source>
        <dbReference type="ARBA" id="ARBA00023014"/>
    </source>
</evidence>
<dbReference type="InterPro" id="IPR007197">
    <property type="entry name" value="rSAM"/>
</dbReference>
<dbReference type="InterPro" id="IPR023404">
    <property type="entry name" value="rSAM_horseshoe"/>
</dbReference>
<dbReference type="CDD" id="cd01335">
    <property type="entry name" value="Radical_SAM"/>
    <property type="match status" value="1"/>
</dbReference>
<dbReference type="InterPro" id="IPR020612">
    <property type="entry name" value="Methylthiotransferase_CS"/>
</dbReference>
<dbReference type="InterPro" id="IPR006158">
    <property type="entry name" value="Cobalamin-bd"/>
</dbReference>
<dbReference type="PROSITE" id="PS51332">
    <property type="entry name" value="B12_BINDING"/>
    <property type="match status" value="1"/>
</dbReference>
<protein>
    <submittedName>
        <fullName evidence="8">Uncharacterized protein</fullName>
    </submittedName>
</protein>
<dbReference type="PANTHER" id="PTHR43409:SF7">
    <property type="entry name" value="BLL1977 PROTEIN"/>
    <property type="match status" value="1"/>
</dbReference>
<accession>A0A382MS17</accession>
<feature type="domain" description="B12-binding" evidence="6">
    <location>
        <begin position="14"/>
        <end position="157"/>
    </location>
</feature>
<dbReference type="PROSITE" id="PS01278">
    <property type="entry name" value="MTTASE_RADICAL"/>
    <property type="match status" value="1"/>
</dbReference>
<dbReference type="GO" id="GO:0046872">
    <property type="term" value="F:metal ion binding"/>
    <property type="evidence" value="ECO:0007669"/>
    <property type="project" value="UniProtKB-KW"/>
</dbReference>
<dbReference type="SFLD" id="SFLDG01082">
    <property type="entry name" value="B12-binding_domain_containing"/>
    <property type="match status" value="1"/>
</dbReference>
<evidence type="ECO:0000259" key="7">
    <source>
        <dbReference type="PROSITE" id="PS51918"/>
    </source>
</evidence>
<dbReference type="AlphaFoldDB" id="A0A382MS17"/>
<gene>
    <name evidence="8" type="ORF">METZ01_LOCUS304072</name>
</gene>
<evidence type="ECO:0000256" key="1">
    <source>
        <dbReference type="ARBA" id="ARBA00001966"/>
    </source>
</evidence>
<evidence type="ECO:0000256" key="4">
    <source>
        <dbReference type="ARBA" id="ARBA00023004"/>
    </source>
</evidence>
<feature type="non-terminal residue" evidence="8">
    <location>
        <position position="1"/>
    </location>
</feature>
<evidence type="ECO:0000256" key="2">
    <source>
        <dbReference type="ARBA" id="ARBA00022691"/>
    </source>
</evidence>
<name>A0A382MS17_9ZZZZ</name>
<feature type="non-terminal residue" evidence="8">
    <location>
        <position position="366"/>
    </location>
</feature>
<dbReference type="InterPro" id="IPR051198">
    <property type="entry name" value="BchE-like"/>
</dbReference>
<evidence type="ECO:0000313" key="8">
    <source>
        <dbReference type="EMBL" id="SVC51218.1"/>
    </source>
</evidence>
<dbReference type="Gene3D" id="3.40.50.280">
    <property type="entry name" value="Cobalamin-binding domain"/>
    <property type="match status" value="1"/>
</dbReference>
<dbReference type="Pfam" id="PF04055">
    <property type="entry name" value="Radical_SAM"/>
    <property type="match status" value="1"/>
</dbReference>
<feature type="domain" description="Radical SAM core" evidence="7">
    <location>
        <begin position="215"/>
        <end position="366"/>
    </location>
</feature>
<dbReference type="Gene3D" id="3.80.30.20">
    <property type="entry name" value="tm_1862 like domain"/>
    <property type="match status" value="1"/>
</dbReference>
<dbReference type="SUPFAM" id="SSF102114">
    <property type="entry name" value="Radical SAM enzymes"/>
    <property type="match status" value="1"/>
</dbReference>
<dbReference type="GO" id="GO:0005829">
    <property type="term" value="C:cytosol"/>
    <property type="evidence" value="ECO:0007669"/>
    <property type="project" value="TreeGrafter"/>
</dbReference>
<sequence>VAKAIDLVIISPGNNKIIYQDLAKEYSAIEPPVWAGLLAKFSRNQGYDTFLIDQEAQGLSSDQILQQGLDLNPKLIAIIVYGQQPSASTQNMTMAEEICSKFKSQASNMKTLMIGGHVSALPQKTLEESDTDFVCQGEGVHTLQALLKMDDLESSSQLDNVPGLWHRKDGLPFFNGPAPVIPEKELAVTLNGIAWDMLPMGNYRAHNWHCFDHINDRTPYATLYTSLGCPFKCSFCCINAPFGKPSIRCWDPDFIITELDILANKYGVKNIKIADEMFVLQEDHVMRLCDLIIERGYDFNFWAYARVDTVKDRYLEKLKKAGFNWLCLGIESKSKHVRDGAQKGHYSEQDIIDVVRKIQDAGIYII</sequence>
<dbReference type="PROSITE" id="PS51918">
    <property type="entry name" value="RADICAL_SAM"/>
    <property type="match status" value="1"/>
</dbReference>
<keyword evidence="4" id="KW-0408">Iron</keyword>
<dbReference type="EMBL" id="UINC01095268">
    <property type="protein sequence ID" value="SVC51218.1"/>
    <property type="molecule type" value="Genomic_DNA"/>
</dbReference>
<keyword evidence="5" id="KW-0411">Iron-sulfur</keyword>
<keyword evidence="3" id="KW-0479">Metal-binding</keyword>
<comment type="cofactor">
    <cofactor evidence="1">
        <name>[4Fe-4S] cluster</name>
        <dbReference type="ChEBI" id="CHEBI:49883"/>
    </cofactor>
</comment>
<dbReference type="GO" id="GO:0031419">
    <property type="term" value="F:cobalamin binding"/>
    <property type="evidence" value="ECO:0007669"/>
    <property type="project" value="InterPro"/>
</dbReference>
<dbReference type="Pfam" id="PF02310">
    <property type="entry name" value="B12-binding"/>
    <property type="match status" value="1"/>
</dbReference>
<evidence type="ECO:0000256" key="3">
    <source>
        <dbReference type="ARBA" id="ARBA00022723"/>
    </source>
</evidence>
<dbReference type="GO" id="GO:0051539">
    <property type="term" value="F:4 iron, 4 sulfur cluster binding"/>
    <property type="evidence" value="ECO:0007669"/>
    <property type="project" value="InterPro"/>
</dbReference>
<reference evidence="8" key="1">
    <citation type="submission" date="2018-05" db="EMBL/GenBank/DDBJ databases">
        <authorList>
            <person name="Lanie J.A."/>
            <person name="Ng W.-L."/>
            <person name="Kazmierczak K.M."/>
            <person name="Andrzejewski T.M."/>
            <person name="Davidsen T.M."/>
            <person name="Wayne K.J."/>
            <person name="Tettelin H."/>
            <person name="Glass J.I."/>
            <person name="Rusch D."/>
            <person name="Podicherti R."/>
            <person name="Tsui H.-C.T."/>
            <person name="Winkler M.E."/>
        </authorList>
    </citation>
    <scope>NUCLEOTIDE SEQUENCE</scope>
</reference>
<dbReference type="SFLD" id="SFLDS00029">
    <property type="entry name" value="Radical_SAM"/>
    <property type="match status" value="1"/>
</dbReference>
<evidence type="ECO:0000259" key="6">
    <source>
        <dbReference type="PROSITE" id="PS51332"/>
    </source>
</evidence>
<dbReference type="InterPro" id="IPR058240">
    <property type="entry name" value="rSAM_sf"/>
</dbReference>
<proteinExistence type="predicted"/>
<dbReference type="GO" id="GO:0003824">
    <property type="term" value="F:catalytic activity"/>
    <property type="evidence" value="ECO:0007669"/>
    <property type="project" value="InterPro"/>
</dbReference>